<evidence type="ECO:0000256" key="8">
    <source>
        <dbReference type="ARBA" id="ARBA00023235"/>
    </source>
</evidence>
<dbReference type="Pfam" id="PF00254">
    <property type="entry name" value="FKBP_C"/>
    <property type="match status" value="1"/>
</dbReference>
<keyword evidence="5 11" id="KW-0132">Cell division</keyword>
<evidence type="ECO:0000256" key="10">
    <source>
        <dbReference type="ARBA" id="ARBA00029986"/>
    </source>
</evidence>
<keyword evidence="11" id="KW-0963">Cytoplasm</keyword>
<dbReference type="HAMAP" id="MF_00303">
    <property type="entry name" value="Trigger_factor_Tig"/>
    <property type="match status" value="1"/>
</dbReference>
<dbReference type="Gene3D" id="1.10.3120.10">
    <property type="entry name" value="Trigger factor, C-terminal domain"/>
    <property type="match status" value="1"/>
</dbReference>
<dbReference type="SUPFAM" id="SSF54534">
    <property type="entry name" value="FKBP-like"/>
    <property type="match status" value="1"/>
</dbReference>
<dbReference type="GO" id="GO:0003755">
    <property type="term" value="F:peptidyl-prolyl cis-trans isomerase activity"/>
    <property type="evidence" value="ECO:0007669"/>
    <property type="project" value="UniProtKB-UniRule"/>
</dbReference>
<keyword evidence="8 11" id="KW-0413">Isomerase</keyword>
<comment type="caution">
    <text evidence="15">The sequence shown here is derived from an EMBL/GenBank/DDBJ whole genome shotgun (WGS) entry which is preliminary data.</text>
</comment>
<evidence type="ECO:0000256" key="13">
    <source>
        <dbReference type="RuleBase" id="RU003914"/>
    </source>
</evidence>
<dbReference type="InterPro" id="IPR046357">
    <property type="entry name" value="PPIase_dom_sf"/>
</dbReference>
<dbReference type="AlphaFoldDB" id="A0A9X3ISI0"/>
<sequence>MQVSIATTSGLERCMTIGVPAAEVEQKVTAELKKLARGRRIDGFRPGKVPPAVIKRLFGKQARYEAIYQQMQQSFFAAVQENNVKLAGMPYFEPTVDEDGKDLEFKATYEVYPEVTLGDFAALQVEQKTAQVSDDDVEKMVDTLRKQSTRWSESSEAAASGDRVVIDFEGFIDGSAFEGGKANAYTLVLGSNSMIPGFEDGLVGAAAGSEVTLDVTFPEGYHKEELKGKPAQFKVKVSKVEKGELPVMDSEFFKSFGVESSTEEEFRAEIRSNMERELKRALRTLTKNQVIEGLKAANPIEVPAALINQEVDRLRRQAVQQFGGGQQFDFNQLPAEIFKPQAESRVVVGLLMSTAIEAADMKPSEEKVSELIEEIAATYQEPEEVRNYYLNNAQQKSQIEALALEEQLVEKILAAAAVTVVESSYEDVIRAANANQSA</sequence>
<dbReference type="NCBIfam" id="TIGR00115">
    <property type="entry name" value="tig"/>
    <property type="match status" value="1"/>
</dbReference>
<gene>
    <name evidence="11 15" type="primary">tig</name>
    <name evidence="15" type="ORF">OUO13_14555</name>
</gene>
<evidence type="ECO:0000256" key="7">
    <source>
        <dbReference type="ARBA" id="ARBA00023186"/>
    </source>
</evidence>
<dbReference type="GO" id="GO:0005737">
    <property type="term" value="C:cytoplasm"/>
    <property type="evidence" value="ECO:0007669"/>
    <property type="project" value="UniProtKB-SubCell"/>
</dbReference>
<accession>A0A9X3ISI0</accession>
<keyword evidence="9 11" id="KW-0131">Cell cycle</keyword>
<dbReference type="GO" id="GO:0044183">
    <property type="term" value="F:protein folding chaperone"/>
    <property type="evidence" value="ECO:0007669"/>
    <property type="project" value="TreeGrafter"/>
</dbReference>
<dbReference type="PIRSF" id="PIRSF003095">
    <property type="entry name" value="Trigger_factor"/>
    <property type="match status" value="1"/>
</dbReference>
<comment type="similarity">
    <text evidence="2 11 13">Belongs to the FKBP-type PPIase family. Tig subfamily.</text>
</comment>
<evidence type="ECO:0000256" key="9">
    <source>
        <dbReference type="ARBA" id="ARBA00023306"/>
    </source>
</evidence>
<evidence type="ECO:0000256" key="5">
    <source>
        <dbReference type="ARBA" id="ARBA00022618"/>
    </source>
</evidence>
<proteinExistence type="inferred from homology"/>
<comment type="subcellular location">
    <subcellularLocation>
        <location evidence="11">Cytoplasm</location>
    </subcellularLocation>
    <text evidence="11">About half TF is bound to the ribosome near the polypeptide exit tunnel while the other half is free in the cytoplasm.</text>
</comment>
<dbReference type="InterPro" id="IPR005215">
    <property type="entry name" value="Trig_fac"/>
</dbReference>
<dbReference type="InterPro" id="IPR001179">
    <property type="entry name" value="PPIase_FKBP_dom"/>
</dbReference>
<dbReference type="Gene3D" id="3.10.50.40">
    <property type="match status" value="1"/>
</dbReference>
<keyword evidence="6 11" id="KW-0697">Rotamase</keyword>
<evidence type="ECO:0000256" key="2">
    <source>
        <dbReference type="ARBA" id="ARBA00005464"/>
    </source>
</evidence>
<dbReference type="Gene3D" id="3.30.70.1050">
    <property type="entry name" value="Trigger factor ribosome-binding domain"/>
    <property type="match status" value="1"/>
</dbReference>
<evidence type="ECO:0000256" key="3">
    <source>
        <dbReference type="ARBA" id="ARBA00013194"/>
    </source>
</evidence>
<dbReference type="InterPro" id="IPR008880">
    <property type="entry name" value="Trigger_fac_C"/>
</dbReference>
<name>A0A9X3ISI0_9GAMM</name>
<dbReference type="InterPro" id="IPR027304">
    <property type="entry name" value="Trigger_fact/SurA_dom_sf"/>
</dbReference>
<dbReference type="EMBL" id="JAPNOA010000055">
    <property type="protein sequence ID" value="MCY0966412.1"/>
    <property type="molecule type" value="Genomic_DNA"/>
</dbReference>
<evidence type="ECO:0000256" key="6">
    <source>
        <dbReference type="ARBA" id="ARBA00023110"/>
    </source>
</evidence>
<evidence type="ECO:0000256" key="11">
    <source>
        <dbReference type="HAMAP-Rule" id="MF_00303"/>
    </source>
</evidence>
<feature type="domain" description="PPIase FKBP-type" evidence="14">
    <location>
        <begin position="161"/>
        <end position="256"/>
    </location>
</feature>
<evidence type="ECO:0000259" key="14">
    <source>
        <dbReference type="PROSITE" id="PS50059"/>
    </source>
</evidence>
<dbReference type="SUPFAM" id="SSF109998">
    <property type="entry name" value="Triger factor/SurA peptide-binding domain-like"/>
    <property type="match status" value="1"/>
</dbReference>
<comment type="domain">
    <text evidence="11">Consists of 3 domains; the N-terminus binds the ribosome, the middle domain has PPIase activity, while the C-terminus has intrinsic chaperone activity on its own.</text>
</comment>
<evidence type="ECO:0000256" key="1">
    <source>
        <dbReference type="ARBA" id="ARBA00000971"/>
    </source>
</evidence>
<dbReference type="GO" id="GO:0043022">
    <property type="term" value="F:ribosome binding"/>
    <property type="evidence" value="ECO:0007669"/>
    <property type="project" value="TreeGrafter"/>
</dbReference>
<comment type="function">
    <text evidence="11">Involved in protein export. Acts as a chaperone by maintaining the newly synthesized protein in an open conformation. Functions as a peptidyl-prolyl cis-trans isomerase.</text>
</comment>
<dbReference type="InterPro" id="IPR008881">
    <property type="entry name" value="Trigger_fac_ribosome-bd_bac"/>
</dbReference>
<keyword evidence="16" id="KW-1185">Reference proteome</keyword>
<dbReference type="Pfam" id="PF05697">
    <property type="entry name" value="Trigger_N"/>
    <property type="match status" value="1"/>
</dbReference>
<protein>
    <recommendedName>
        <fullName evidence="4 11">Trigger factor</fullName>
        <shortName evidence="11">TF</shortName>
        <ecNumber evidence="3 11">5.2.1.8</ecNumber>
    </recommendedName>
    <alternativeName>
        <fullName evidence="10 11">PPIase</fullName>
    </alternativeName>
</protein>
<dbReference type="Pfam" id="PF05698">
    <property type="entry name" value="Trigger_C"/>
    <property type="match status" value="1"/>
</dbReference>
<evidence type="ECO:0000313" key="16">
    <source>
        <dbReference type="Proteomes" id="UP001150830"/>
    </source>
</evidence>
<evidence type="ECO:0000256" key="12">
    <source>
        <dbReference type="PROSITE-ProRule" id="PRU00277"/>
    </source>
</evidence>
<dbReference type="GO" id="GO:0051083">
    <property type="term" value="P:'de novo' cotranslational protein folding"/>
    <property type="evidence" value="ECO:0007669"/>
    <property type="project" value="TreeGrafter"/>
</dbReference>
<dbReference type="GO" id="GO:0015031">
    <property type="term" value="P:protein transport"/>
    <property type="evidence" value="ECO:0007669"/>
    <property type="project" value="UniProtKB-UniRule"/>
</dbReference>
<organism evidence="15 16">
    <name type="scientific">Parathalassolituus penaei</name>
    <dbReference type="NCBI Taxonomy" id="2997323"/>
    <lineage>
        <taxon>Bacteria</taxon>
        <taxon>Pseudomonadati</taxon>
        <taxon>Pseudomonadota</taxon>
        <taxon>Gammaproteobacteria</taxon>
        <taxon>Oceanospirillales</taxon>
        <taxon>Oceanospirillaceae</taxon>
        <taxon>Parathalassolituus</taxon>
    </lineage>
</organism>
<dbReference type="PANTHER" id="PTHR30560">
    <property type="entry name" value="TRIGGER FACTOR CHAPERONE AND PEPTIDYL-PROLYL CIS/TRANS ISOMERASE"/>
    <property type="match status" value="1"/>
</dbReference>
<dbReference type="Proteomes" id="UP001150830">
    <property type="component" value="Unassembled WGS sequence"/>
</dbReference>
<dbReference type="PROSITE" id="PS50059">
    <property type="entry name" value="FKBP_PPIASE"/>
    <property type="match status" value="1"/>
</dbReference>
<evidence type="ECO:0000256" key="4">
    <source>
        <dbReference type="ARBA" id="ARBA00016902"/>
    </source>
</evidence>
<dbReference type="GO" id="GO:0051301">
    <property type="term" value="P:cell division"/>
    <property type="evidence" value="ECO:0007669"/>
    <property type="project" value="UniProtKB-KW"/>
</dbReference>
<dbReference type="InterPro" id="IPR037041">
    <property type="entry name" value="Trigger_fac_C_sf"/>
</dbReference>
<reference evidence="15" key="1">
    <citation type="submission" date="2022-11" db="EMBL/GenBank/DDBJ databases">
        <title>Parathalassolutuus dongxingensis gen. nov., sp. nov., a novel member of family Oceanospirillaceae isolated from a coastal shrimp pond in Guangxi, China.</title>
        <authorList>
            <person name="Chen H."/>
        </authorList>
    </citation>
    <scope>NUCLEOTIDE SEQUENCE</scope>
    <source>
        <strain evidence="15">G-43</strain>
    </source>
</reference>
<dbReference type="GO" id="GO:0043335">
    <property type="term" value="P:protein unfolding"/>
    <property type="evidence" value="ECO:0007669"/>
    <property type="project" value="TreeGrafter"/>
</dbReference>
<dbReference type="InterPro" id="IPR036611">
    <property type="entry name" value="Trigger_fac_ribosome-bd_sf"/>
</dbReference>
<dbReference type="RefSeq" id="WP_283174622.1">
    <property type="nucleotide sequence ID" value="NZ_JAPNOA010000055.1"/>
</dbReference>
<dbReference type="FunFam" id="3.10.50.40:FF:000001">
    <property type="entry name" value="Trigger factor"/>
    <property type="match status" value="1"/>
</dbReference>
<evidence type="ECO:0000313" key="15">
    <source>
        <dbReference type="EMBL" id="MCY0966412.1"/>
    </source>
</evidence>
<keyword evidence="7 11" id="KW-0143">Chaperone</keyword>
<comment type="catalytic activity">
    <reaction evidence="1 11 12">
        <text>[protein]-peptidylproline (omega=180) = [protein]-peptidylproline (omega=0)</text>
        <dbReference type="Rhea" id="RHEA:16237"/>
        <dbReference type="Rhea" id="RHEA-COMP:10747"/>
        <dbReference type="Rhea" id="RHEA-COMP:10748"/>
        <dbReference type="ChEBI" id="CHEBI:83833"/>
        <dbReference type="ChEBI" id="CHEBI:83834"/>
        <dbReference type="EC" id="5.2.1.8"/>
    </reaction>
</comment>
<dbReference type="PANTHER" id="PTHR30560:SF3">
    <property type="entry name" value="TRIGGER FACTOR-LIKE PROTEIN TIG, CHLOROPLASTIC"/>
    <property type="match status" value="1"/>
</dbReference>
<dbReference type="SUPFAM" id="SSF102735">
    <property type="entry name" value="Trigger factor ribosome-binding domain"/>
    <property type="match status" value="1"/>
</dbReference>
<dbReference type="EC" id="5.2.1.8" evidence="3 11"/>